<dbReference type="Pfam" id="PF00069">
    <property type="entry name" value="Pkinase"/>
    <property type="match status" value="1"/>
</dbReference>
<feature type="region of interest" description="Disordered" evidence="1">
    <location>
        <begin position="343"/>
        <end position="363"/>
    </location>
</feature>
<feature type="compositionally biased region" description="Low complexity" evidence="1">
    <location>
        <begin position="343"/>
        <end position="353"/>
    </location>
</feature>
<dbReference type="OrthoDB" id="20872at2759"/>
<dbReference type="InterPro" id="IPR000719">
    <property type="entry name" value="Prot_kinase_dom"/>
</dbReference>
<reference evidence="3" key="1">
    <citation type="journal article" date="2020" name="BMC Genomics">
        <title>Correction to: Identification and distribution of gene clusters required for synthesis of sphingolipid metabolism inhibitors in diverse species of the filamentous fungus Fusarium.</title>
        <authorList>
            <person name="Kim H.S."/>
            <person name="Lohmar J.M."/>
            <person name="Busman M."/>
            <person name="Brown D.W."/>
            <person name="Naumann T.A."/>
            <person name="Divon H.H."/>
            <person name="Lysoe E."/>
            <person name="Uhlig S."/>
            <person name="Proctor R.H."/>
        </authorList>
    </citation>
    <scope>NUCLEOTIDE SEQUENCE</scope>
    <source>
        <strain evidence="3">NRRL 45417</strain>
    </source>
</reference>
<evidence type="ECO:0000256" key="1">
    <source>
        <dbReference type="SAM" id="MobiDB-lite"/>
    </source>
</evidence>
<dbReference type="GO" id="GO:0004674">
    <property type="term" value="F:protein serine/threonine kinase activity"/>
    <property type="evidence" value="ECO:0007669"/>
    <property type="project" value="TreeGrafter"/>
</dbReference>
<feature type="compositionally biased region" description="Basic and acidic residues" evidence="1">
    <location>
        <begin position="442"/>
        <end position="452"/>
    </location>
</feature>
<dbReference type="GO" id="GO:0005524">
    <property type="term" value="F:ATP binding"/>
    <property type="evidence" value="ECO:0007669"/>
    <property type="project" value="InterPro"/>
</dbReference>
<comment type="caution">
    <text evidence="3">The sequence shown here is derived from an EMBL/GenBank/DDBJ whole genome shotgun (WGS) entry which is preliminary data.</text>
</comment>
<evidence type="ECO:0000313" key="4">
    <source>
        <dbReference type="Proteomes" id="UP000604273"/>
    </source>
</evidence>
<proteinExistence type="predicted"/>
<feature type="region of interest" description="Disordered" evidence="1">
    <location>
        <begin position="1"/>
        <end position="21"/>
    </location>
</feature>
<protein>
    <recommendedName>
        <fullName evidence="2">Protein kinase domain-containing protein</fullName>
    </recommendedName>
</protein>
<feature type="compositionally biased region" description="Polar residues" evidence="1">
    <location>
        <begin position="1"/>
        <end position="17"/>
    </location>
</feature>
<name>A0A8H4T034_9HYPO</name>
<dbReference type="Gene3D" id="1.10.510.10">
    <property type="entry name" value="Transferase(Phosphotransferase) domain 1"/>
    <property type="match status" value="1"/>
</dbReference>
<keyword evidence="4" id="KW-1185">Reference proteome</keyword>
<dbReference type="Proteomes" id="UP000604273">
    <property type="component" value="Unassembled WGS sequence"/>
</dbReference>
<dbReference type="EMBL" id="JABFAI010000249">
    <property type="protein sequence ID" value="KAF4948907.1"/>
    <property type="molecule type" value="Genomic_DNA"/>
</dbReference>
<feature type="region of interest" description="Disordered" evidence="1">
    <location>
        <begin position="39"/>
        <end position="61"/>
    </location>
</feature>
<sequence>MSPPASSFQSERSTQSLGMEILQGQRWSVEQTLTQYQELWDSASDDSSDNEDKTPQKTELGQNLMEIASIISDLFKLSFKLRNPAARSTGPPIMRALSHRQMIKLDESDESTAVDLFSLYTEFYKAHVEEIFTQWRLESWLQETPQSHSSITPHSSETLALSETEFTLPRRHVDTVSNNGSTVSRISTAYNIDETVSSLPPAPTLAPDEMEARCPYCHLLSHEAQIHRKVFRCFEHPENFSSQESLENHLKSSHHELGRGQIEAILGLGQASHQEERVSCPFCLSTGPFSRGFSNHLAYHQERLACFAATGQSLNQDDGLYSDIDSDKAQVDDDPDALRLLESDTSSWGSSTSKDSESFPTPKTEITVSLGREIRQALVQSNGPEDDSDAEQTTSLISSKYLPIDQLNRIITYESILNELKRLESLEEPELSRRALEIHGDIDLERHTKPDTDPAESTSISTASSPTRKKIFAILVLLGKAQAISDICDEGLSDDDLPFDLDPNGLRLVRRNATSSQPIQAFIHWKEHESYMFDSYQCVERKPPGYALVKTFRDAEEKDYDLRFDSLITIAGKRHPHISQLLLALSHGKTQCFIFQWAEYDLMRFWMVNSPEESSIDLVQWISSQLFGLADALQLIRNLFPTEVLTGGGYGLLPTHRDLIPESILYFGTSGATRGVLKIAGFGSMQFHDEQLYHQRGSGSCTNSAYRAPEMVTGEMAYNSDLWSLGCIILHFMVWSHGGWEMVNSLSASNCVEEEDTGAQDDKFFKYRNSKDVTEDDTERNLYDKGTVLKESVQMEISRLLDESNGQFTRDIMGLVERDLQTDARGAFKLRIKRHHWWEFLYYNDFGDA</sequence>
<evidence type="ECO:0000313" key="3">
    <source>
        <dbReference type="EMBL" id="KAF4948907.1"/>
    </source>
</evidence>
<reference evidence="3" key="2">
    <citation type="submission" date="2020-05" db="EMBL/GenBank/DDBJ databases">
        <authorList>
            <person name="Kim H.-S."/>
            <person name="Proctor R.H."/>
            <person name="Brown D.W."/>
        </authorList>
    </citation>
    <scope>NUCLEOTIDE SEQUENCE</scope>
    <source>
        <strain evidence="3">NRRL 45417</strain>
    </source>
</reference>
<dbReference type="PANTHER" id="PTHR24359">
    <property type="entry name" value="SERINE/THREONINE-PROTEIN KINASE SBK1"/>
    <property type="match status" value="1"/>
</dbReference>
<evidence type="ECO:0000259" key="2">
    <source>
        <dbReference type="PROSITE" id="PS50011"/>
    </source>
</evidence>
<accession>A0A8H4T034</accession>
<feature type="domain" description="Protein kinase" evidence="2">
    <location>
        <begin position="472"/>
        <end position="838"/>
    </location>
</feature>
<gene>
    <name evidence="3" type="ORF">FGADI_9191</name>
</gene>
<dbReference type="PROSITE" id="PS50011">
    <property type="entry name" value="PROTEIN_KINASE_DOM"/>
    <property type="match status" value="1"/>
</dbReference>
<dbReference type="InterPro" id="IPR011009">
    <property type="entry name" value="Kinase-like_dom_sf"/>
</dbReference>
<organism evidence="3 4">
    <name type="scientific">Fusarium gaditjirri</name>
    <dbReference type="NCBI Taxonomy" id="282569"/>
    <lineage>
        <taxon>Eukaryota</taxon>
        <taxon>Fungi</taxon>
        <taxon>Dikarya</taxon>
        <taxon>Ascomycota</taxon>
        <taxon>Pezizomycotina</taxon>
        <taxon>Sordariomycetes</taxon>
        <taxon>Hypocreomycetidae</taxon>
        <taxon>Hypocreales</taxon>
        <taxon>Nectriaceae</taxon>
        <taxon>Fusarium</taxon>
        <taxon>Fusarium nisikadoi species complex</taxon>
    </lineage>
</organism>
<dbReference type="PANTHER" id="PTHR24359:SF37">
    <property type="entry name" value="PROTEIN KINASE DOMAIN-CONTAINING PROTEIN"/>
    <property type="match status" value="1"/>
</dbReference>
<dbReference type="SMART" id="SM00220">
    <property type="entry name" value="S_TKc"/>
    <property type="match status" value="1"/>
</dbReference>
<dbReference type="SUPFAM" id="SSF56112">
    <property type="entry name" value="Protein kinase-like (PK-like)"/>
    <property type="match status" value="1"/>
</dbReference>
<feature type="region of interest" description="Disordered" evidence="1">
    <location>
        <begin position="442"/>
        <end position="463"/>
    </location>
</feature>
<dbReference type="AlphaFoldDB" id="A0A8H4T034"/>